<dbReference type="AlphaFoldDB" id="A0A542DC90"/>
<evidence type="ECO:0000256" key="1">
    <source>
        <dbReference type="ARBA" id="ARBA00022741"/>
    </source>
</evidence>
<dbReference type="GO" id="GO:0005524">
    <property type="term" value="F:ATP binding"/>
    <property type="evidence" value="ECO:0007669"/>
    <property type="project" value="UniProtKB-KW"/>
</dbReference>
<dbReference type="InterPro" id="IPR016032">
    <property type="entry name" value="Sig_transdc_resp-reg_C-effctor"/>
</dbReference>
<evidence type="ECO:0000259" key="3">
    <source>
        <dbReference type="PROSITE" id="PS50043"/>
    </source>
</evidence>
<sequence>MAAARPLRGREPQLSRLTELLRSAATGRGGALRLLGGMGTGKTALLAAAREAATGFRVLSAPGVRAEHRLSLGALHRLLQPVGGLPQGAPTTDFALCRDVHDLVVRLAHPRPVLCLADDAQWWDETSLAALAFAARRLAEVPVAVVLAARPEVGTTGGADPTGGIPAYRLAPLGPEAGERMLRDALGAGLPPAVRTSLVELAAGIPGDLVELAGALTAEQAAGRAPLPATLPLAGPQRTAYRRCLACLSPRARHLVLLAACEPRLRETVLAGCPGIDPAARDEALASGLVQAEGDAVRAVSPVLRATLRAEAEAAELRHAHATLAGALGERGGVRAAWHRAAATAERDAGLGDALRAAEIAVPGLTPQQNRIALLVAGGETNREIARRLVISHRTVDHHLRNIFAKLGVRSRVRLAALLARQDC</sequence>
<dbReference type="InterPro" id="IPR036388">
    <property type="entry name" value="WH-like_DNA-bd_sf"/>
</dbReference>
<evidence type="ECO:0000313" key="5">
    <source>
        <dbReference type="Proteomes" id="UP000320876"/>
    </source>
</evidence>
<dbReference type="InterPro" id="IPR041664">
    <property type="entry name" value="AAA_16"/>
</dbReference>
<reference evidence="4 5" key="1">
    <citation type="submission" date="2019-06" db="EMBL/GenBank/DDBJ databases">
        <title>Sequencing the genomes of 1000 actinobacteria strains.</title>
        <authorList>
            <person name="Klenk H.-P."/>
        </authorList>
    </citation>
    <scope>NUCLEOTIDE SEQUENCE [LARGE SCALE GENOMIC DNA]</scope>
    <source>
        <strain evidence="4 5">DSM 45679</strain>
    </source>
</reference>
<dbReference type="PANTHER" id="PTHR16305:SF35">
    <property type="entry name" value="TRANSCRIPTIONAL ACTIVATOR DOMAIN"/>
    <property type="match status" value="1"/>
</dbReference>
<name>A0A542DC90_AMYCI</name>
<organism evidence="4 5">
    <name type="scientific">Amycolatopsis cihanbeyliensis</name>
    <dbReference type="NCBI Taxonomy" id="1128664"/>
    <lineage>
        <taxon>Bacteria</taxon>
        <taxon>Bacillati</taxon>
        <taxon>Actinomycetota</taxon>
        <taxon>Actinomycetes</taxon>
        <taxon>Pseudonocardiales</taxon>
        <taxon>Pseudonocardiaceae</taxon>
        <taxon>Amycolatopsis</taxon>
    </lineage>
</organism>
<dbReference type="PRINTS" id="PR00038">
    <property type="entry name" value="HTHLUXR"/>
</dbReference>
<protein>
    <submittedName>
        <fullName evidence="4">AAA ATPase-like protein</fullName>
    </submittedName>
</protein>
<dbReference type="SUPFAM" id="SSF46894">
    <property type="entry name" value="C-terminal effector domain of the bipartite response regulators"/>
    <property type="match status" value="1"/>
</dbReference>
<dbReference type="SMART" id="SM00421">
    <property type="entry name" value="HTH_LUXR"/>
    <property type="match status" value="1"/>
</dbReference>
<dbReference type="PROSITE" id="PS00622">
    <property type="entry name" value="HTH_LUXR_1"/>
    <property type="match status" value="1"/>
</dbReference>
<dbReference type="EMBL" id="VFML01000001">
    <property type="protein sequence ID" value="TQJ00682.1"/>
    <property type="molecule type" value="Genomic_DNA"/>
</dbReference>
<evidence type="ECO:0000313" key="4">
    <source>
        <dbReference type="EMBL" id="TQJ00682.1"/>
    </source>
</evidence>
<keyword evidence="2" id="KW-0067">ATP-binding</keyword>
<dbReference type="GO" id="GO:0005737">
    <property type="term" value="C:cytoplasm"/>
    <property type="evidence" value="ECO:0007669"/>
    <property type="project" value="TreeGrafter"/>
</dbReference>
<dbReference type="InterPro" id="IPR027417">
    <property type="entry name" value="P-loop_NTPase"/>
</dbReference>
<dbReference type="Pfam" id="PF13191">
    <property type="entry name" value="AAA_16"/>
    <property type="match status" value="1"/>
</dbReference>
<dbReference type="Gene3D" id="1.10.10.10">
    <property type="entry name" value="Winged helix-like DNA-binding domain superfamily/Winged helix DNA-binding domain"/>
    <property type="match status" value="1"/>
</dbReference>
<accession>A0A542DC90</accession>
<dbReference type="InterPro" id="IPR000792">
    <property type="entry name" value="Tscrpt_reg_LuxR_C"/>
</dbReference>
<gene>
    <name evidence="4" type="ORF">FB471_0326</name>
</gene>
<proteinExistence type="predicted"/>
<keyword evidence="1" id="KW-0547">Nucleotide-binding</keyword>
<dbReference type="SUPFAM" id="SSF52540">
    <property type="entry name" value="P-loop containing nucleoside triphosphate hydrolases"/>
    <property type="match status" value="1"/>
</dbReference>
<dbReference type="CDD" id="cd06170">
    <property type="entry name" value="LuxR_C_like"/>
    <property type="match status" value="1"/>
</dbReference>
<dbReference type="GO" id="GO:0003677">
    <property type="term" value="F:DNA binding"/>
    <property type="evidence" value="ECO:0007669"/>
    <property type="project" value="InterPro"/>
</dbReference>
<evidence type="ECO:0000256" key="2">
    <source>
        <dbReference type="ARBA" id="ARBA00022840"/>
    </source>
</evidence>
<feature type="domain" description="HTH luxR-type" evidence="3">
    <location>
        <begin position="358"/>
        <end position="423"/>
    </location>
</feature>
<keyword evidence="5" id="KW-1185">Reference proteome</keyword>
<dbReference type="Pfam" id="PF00196">
    <property type="entry name" value="GerE"/>
    <property type="match status" value="1"/>
</dbReference>
<dbReference type="PROSITE" id="PS50043">
    <property type="entry name" value="HTH_LUXR_2"/>
    <property type="match status" value="1"/>
</dbReference>
<comment type="caution">
    <text evidence="4">The sequence shown here is derived from an EMBL/GenBank/DDBJ whole genome shotgun (WGS) entry which is preliminary data.</text>
</comment>
<dbReference type="PANTHER" id="PTHR16305">
    <property type="entry name" value="TESTICULAR SOLUBLE ADENYLYL CYCLASE"/>
    <property type="match status" value="1"/>
</dbReference>
<dbReference type="GO" id="GO:0006355">
    <property type="term" value="P:regulation of DNA-templated transcription"/>
    <property type="evidence" value="ECO:0007669"/>
    <property type="project" value="InterPro"/>
</dbReference>
<dbReference type="GO" id="GO:0004016">
    <property type="term" value="F:adenylate cyclase activity"/>
    <property type="evidence" value="ECO:0007669"/>
    <property type="project" value="TreeGrafter"/>
</dbReference>
<dbReference type="Proteomes" id="UP000320876">
    <property type="component" value="Unassembled WGS sequence"/>
</dbReference>